<protein>
    <submittedName>
        <fullName evidence="2">Uncharacterized protein</fullName>
    </submittedName>
</protein>
<dbReference type="WBParaSite" id="L893_g26361.t1">
    <property type="protein sequence ID" value="L893_g26361.t1"/>
    <property type="gene ID" value="L893_g26361"/>
</dbReference>
<proteinExistence type="predicted"/>
<evidence type="ECO:0000313" key="2">
    <source>
        <dbReference type="WBParaSite" id="L893_g26361.t1"/>
    </source>
</evidence>
<dbReference type="Proteomes" id="UP000095287">
    <property type="component" value="Unplaced"/>
</dbReference>
<organism evidence="1 2">
    <name type="scientific">Steinernema glaseri</name>
    <dbReference type="NCBI Taxonomy" id="37863"/>
    <lineage>
        <taxon>Eukaryota</taxon>
        <taxon>Metazoa</taxon>
        <taxon>Ecdysozoa</taxon>
        <taxon>Nematoda</taxon>
        <taxon>Chromadorea</taxon>
        <taxon>Rhabditida</taxon>
        <taxon>Tylenchina</taxon>
        <taxon>Panagrolaimomorpha</taxon>
        <taxon>Strongyloidoidea</taxon>
        <taxon>Steinernematidae</taxon>
        <taxon>Steinernema</taxon>
    </lineage>
</organism>
<sequence>MTEDLEEQIRFYKEAIMRELNLDSFSAHLMVFEVSFLSLLEGVKEETEMTVRFGNLKHRLLLPHRFAAGLRISPLLESIFMLSCV</sequence>
<dbReference type="AlphaFoldDB" id="A0A1I7ZHV3"/>
<reference evidence="2" key="1">
    <citation type="submission" date="2016-11" db="UniProtKB">
        <authorList>
            <consortium name="WormBaseParasite"/>
        </authorList>
    </citation>
    <scope>IDENTIFICATION</scope>
</reference>
<evidence type="ECO:0000313" key="1">
    <source>
        <dbReference type="Proteomes" id="UP000095287"/>
    </source>
</evidence>
<name>A0A1I7ZHV3_9BILA</name>
<keyword evidence="1" id="KW-1185">Reference proteome</keyword>
<accession>A0A1I7ZHV3</accession>